<evidence type="ECO:0000313" key="3">
    <source>
        <dbReference type="Proteomes" id="UP001143548"/>
    </source>
</evidence>
<comment type="caution">
    <text evidence="2">The sequence shown here is derived from an EMBL/GenBank/DDBJ whole genome shotgun (WGS) entry which is preliminary data.</text>
</comment>
<dbReference type="EMBL" id="BROQ01000027">
    <property type="protein sequence ID" value="GKZ20322.1"/>
    <property type="molecule type" value="Genomic_DNA"/>
</dbReference>
<evidence type="ECO:0000313" key="2">
    <source>
        <dbReference type="EMBL" id="GKZ20322.1"/>
    </source>
</evidence>
<protein>
    <submittedName>
        <fullName evidence="2">Uncharacterized protein</fullName>
    </submittedName>
</protein>
<accession>A0A9W5YQP3</accession>
<evidence type="ECO:0000256" key="1">
    <source>
        <dbReference type="SAM" id="MobiDB-lite"/>
    </source>
</evidence>
<name>A0A9W5YQP3_9EURO</name>
<feature type="compositionally biased region" description="Polar residues" evidence="1">
    <location>
        <begin position="144"/>
        <end position="156"/>
    </location>
</feature>
<sequence>MDKAGSPVWLDATCSAAVNSAYALIDHIARTSHQIPTAKELRYHGFFLGSAVFALIYDMLHDTTLATLHLPRIKMGLRCLYSMREGEPIASTIRAIELALNKLGLEATSQHEKICTSADEAANYASVSESTGSPGIEKERGGNPQKSNLPVSTSAQLPDSVAPLTTAQSAGRAPPLDLAFVDEMGTWEPGWNLNPSIVNMEGFFTWPTLY</sequence>
<organism evidence="2 3">
    <name type="scientific">Aspergillus brasiliensis</name>
    <dbReference type="NCBI Taxonomy" id="319629"/>
    <lineage>
        <taxon>Eukaryota</taxon>
        <taxon>Fungi</taxon>
        <taxon>Dikarya</taxon>
        <taxon>Ascomycota</taxon>
        <taxon>Pezizomycotina</taxon>
        <taxon>Eurotiomycetes</taxon>
        <taxon>Eurotiomycetidae</taxon>
        <taxon>Eurotiales</taxon>
        <taxon>Aspergillaceae</taxon>
        <taxon>Aspergillus</taxon>
        <taxon>Aspergillus subgen. Circumdati</taxon>
    </lineage>
</organism>
<feature type="region of interest" description="Disordered" evidence="1">
    <location>
        <begin position="126"/>
        <end position="156"/>
    </location>
</feature>
<dbReference type="AlphaFoldDB" id="A0A9W5YQP3"/>
<reference evidence="2" key="1">
    <citation type="submission" date="2022-07" db="EMBL/GenBank/DDBJ databases">
        <title>Taxonomy of Aspergillus series Nigri: significant species reduction supported by multi-species coalescent approaches.</title>
        <authorList>
            <person name="Bian C."/>
            <person name="Kusuya Y."/>
            <person name="Sklenar F."/>
            <person name="D'hooge E."/>
            <person name="Yaguchi T."/>
            <person name="Takahashi H."/>
            <person name="Hubka V."/>
        </authorList>
    </citation>
    <scope>NUCLEOTIDE SEQUENCE</scope>
    <source>
        <strain evidence="2">CBS 733.88</strain>
    </source>
</reference>
<gene>
    <name evidence="2" type="ORF">AbraCBS73388_005593</name>
</gene>
<proteinExistence type="predicted"/>
<dbReference type="Proteomes" id="UP001143548">
    <property type="component" value="Unassembled WGS sequence"/>
</dbReference>